<sequence length="103" mass="12136">MRGDKIASLTETLAYMMPRTYEALMQTEWANIYTWLGLQYAIQTKSKDQLEAMIEIAPKELSDYEMGMLNNLRKWIYDKRRKALKDILKKNKVSKDDGILDIQ</sequence>
<comment type="caution">
    <text evidence="1">The sequence shown here is derived from an EMBL/GenBank/DDBJ whole genome shotgun (WGS) entry which is preliminary data.</text>
</comment>
<name>A0A090VII7_9FLAO</name>
<dbReference type="Proteomes" id="UP000029644">
    <property type="component" value="Unassembled WGS sequence"/>
</dbReference>
<dbReference type="AlphaFoldDB" id="A0A090VII7"/>
<dbReference type="EMBL" id="BBNQ01000020">
    <property type="protein sequence ID" value="GAL64565.1"/>
    <property type="molecule type" value="Genomic_DNA"/>
</dbReference>
<evidence type="ECO:0000313" key="2">
    <source>
        <dbReference type="Proteomes" id="UP000029644"/>
    </source>
</evidence>
<reference evidence="1 2" key="1">
    <citation type="journal article" date="2014" name="Genome Announc.">
        <title>Draft Genome Sequences of Marine Flavobacterium Algibacter lectus Strains SS8 and NR4.</title>
        <authorList>
            <person name="Takatani N."/>
            <person name="Nakanishi M."/>
            <person name="Meirelles P."/>
            <person name="Mino S."/>
            <person name="Suda W."/>
            <person name="Oshima K."/>
            <person name="Hattori M."/>
            <person name="Ohkuma M."/>
            <person name="Hosokawa M."/>
            <person name="Miyashita K."/>
            <person name="Thompson F.L."/>
            <person name="Niwa A."/>
            <person name="Sawabe T."/>
            <person name="Sawabe T."/>
        </authorList>
    </citation>
    <scope>NUCLEOTIDE SEQUENCE [LARGE SCALE GENOMIC DNA]</scope>
    <source>
        <strain evidence="1 2">JCM 19300</strain>
    </source>
</reference>
<protein>
    <submittedName>
        <fullName evidence="1">Uncharacterized protein</fullName>
    </submittedName>
</protein>
<organism evidence="1 2">
    <name type="scientific">Algibacter lectus</name>
    <dbReference type="NCBI Taxonomy" id="221126"/>
    <lineage>
        <taxon>Bacteria</taxon>
        <taxon>Pseudomonadati</taxon>
        <taxon>Bacteroidota</taxon>
        <taxon>Flavobacteriia</taxon>
        <taxon>Flavobacteriales</taxon>
        <taxon>Flavobacteriaceae</taxon>
        <taxon>Algibacter</taxon>
    </lineage>
</organism>
<gene>
    <name evidence="1" type="ORF">JCM19300_137</name>
</gene>
<evidence type="ECO:0000313" key="1">
    <source>
        <dbReference type="EMBL" id="GAL64565.1"/>
    </source>
</evidence>
<accession>A0A090VII7</accession>
<proteinExistence type="predicted"/>